<accession>A0ABM3EAV0</accession>
<keyword evidence="8" id="KW-0677">Repeat</keyword>
<evidence type="ECO:0000256" key="2">
    <source>
        <dbReference type="ARBA" id="ARBA00004504"/>
    </source>
</evidence>
<dbReference type="Gene3D" id="3.30.70.960">
    <property type="entry name" value="SEA domain"/>
    <property type="match status" value="4"/>
</dbReference>
<organism evidence="12 13">
    <name type="scientific">Salmo salar</name>
    <name type="common">Atlantic salmon</name>
    <dbReference type="NCBI Taxonomy" id="8030"/>
    <lineage>
        <taxon>Eukaryota</taxon>
        <taxon>Metazoa</taxon>
        <taxon>Chordata</taxon>
        <taxon>Craniata</taxon>
        <taxon>Vertebrata</taxon>
        <taxon>Euteleostomi</taxon>
        <taxon>Actinopterygii</taxon>
        <taxon>Neopterygii</taxon>
        <taxon>Teleostei</taxon>
        <taxon>Protacanthopterygii</taxon>
        <taxon>Salmoniformes</taxon>
        <taxon>Salmonidae</taxon>
        <taxon>Salmoninae</taxon>
        <taxon>Salmo</taxon>
    </lineage>
</organism>
<evidence type="ECO:0000313" key="12">
    <source>
        <dbReference type="Proteomes" id="UP001652741"/>
    </source>
</evidence>
<evidence type="ECO:0000313" key="13">
    <source>
        <dbReference type="RefSeq" id="XP_045568196.1"/>
    </source>
</evidence>
<evidence type="ECO:0000256" key="5">
    <source>
        <dbReference type="ARBA" id="ARBA00022530"/>
    </source>
</evidence>
<dbReference type="SUPFAM" id="SSF82671">
    <property type="entry name" value="SEA domain"/>
    <property type="match status" value="4"/>
</dbReference>
<keyword evidence="7" id="KW-0732">Signal</keyword>
<evidence type="ECO:0000256" key="9">
    <source>
        <dbReference type="ARBA" id="ARBA00023180"/>
    </source>
</evidence>
<evidence type="ECO:0000256" key="7">
    <source>
        <dbReference type="ARBA" id="ARBA00022729"/>
    </source>
</evidence>
<evidence type="ECO:0000256" key="10">
    <source>
        <dbReference type="ARBA" id="ARBA00023273"/>
    </source>
</evidence>
<reference evidence="13" key="1">
    <citation type="submission" date="2025-08" db="UniProtKB">
        <authorList>
            <consortium name="RefSeq"/>
        </authorList>
    </citation>
    <scope>IDENTIFICATION</scope>
</reference>
<proteinExistence type="predicted"/>
<evidence type="ECO:0000256" key="3">
    <source>
        <dbReference type="ARBA" id="ARBA00004593"/>
    </source>
</evidence>
<keyword evidence="4" id="KW-0964">Secreted</keyword>
<feature type="domain" description="SEA" evidence="11">
    <location>
        <begin position="415"/>
        <end position="522"/>
    </location>
</feature>
<keyword evidence="9" id="KW-0325">Glycoprotein</keyword>
<keyword evidence="10" id="KW-0966">Cell projection</keyword>
<keyword evidence="12" id="KW-1185">Reference proteome</keyword>
<dbReference type="InterPro" id="IPR000082">
    <property type="entry name" value="SEA_dom"/>
</dbReference>
<gene>
    <name evidence="13" type="primary">LOC123732923</name>
</gene>
<keyword evidence="6" id="KW-0358">Heparin-binding</keyword>
<dbReference type="GeneID" id="123732923"/>
<protein>
    <submittedName>
        <fullName evidence="13">Uncharacterized threonine-rich GPI-anchored glycoprotein PJ4664.02 isoform X1</fullName>
    </submittedName>
</protein>
<dbReference type="InterPro" id="IPR039861">
    <property type="entry name" value="IMPG"/>
</dbReference>
<dbReference type="Pfam" id="PF01390">
    <property type="entry name" value="SEA"/>
    <property type="match status" value="4"/>
</dbReference>
<dbReference type="Proteomes" id="UP001652741">
    <property type="component" value="Unplaced"/>
</dbReference>
<dbReference type="PANTHER" id="PTHR12199:SF5">
    <property type="entry name" value="MUCIN-2-LIKE ISOFORM X1"/>
    <property type="match status" value="1"/>
</dbReference>
<dbReference type="InterPro" id="IPR036364">
    <property type="entry name" value="SEA_dom_sf"/>
</dbReference>
<dbReference type="SMART" id="SM00200">
    <property type="entry name" value="SEA"/>
    <property type="match status" value="4"/>
</dbReference>
<evidence type="ECO:0000256" key="1">
    <source>
        <dbReference type="ARBA" id="ARBA00004437"/>
    </source>
</evidence>
<evidence type="ECO:0000256" key="6">
    <source>
        <dbReference type="ARBA" id="ARBA00022674"/>
    </source>
</evidence>
<feature type="domain" description="SEA" evidence="11">
    <location>
        <begin position="98"/>
        <end position="205"/>
    </location>
</feature>
<name>A0ABM3EAV0_SALSA</name>
<dbReference type="RefSeq" id="XP_045568196.1">
    <property type="nucleotide sequence ID" value="XM_045712240.1"/>
</dbReference>
<evidence type="ECO:0000256" key="4">
    <source>
        <dbReference type="ARBA" id="ARBA00022525"/>
    </source>
</evidence>
<evidence type="ECO:0000256" key="8">
    <source>
        <dbReference type="ARBA" id="ARBA00022737"/>
    </source>
</evidence>
<keyword evidence="5" id="KW-0272">Extracellular matrix</keyword>
<dbReference type="PANTHER" id="PTHR12199">
    <property type="entry name" value="INTERPHOTORECEPTOR MATRIX PROTEOGLYCAN"/>
    <property type="match status" value="1"/>
</dbReference>
<evidence type="ECO:0000259" key="11">
    <source>
        <dbReference type="PROSITE" id="PS50024"/>
    </source>
</evidence>
<comment type="subcellular location">
    <subcellularLocation>
        <location evidence="2">Cell projection</location>
        <location evidence="2">Cilium</location>
        <location evidence="2">Photoreceptor outer segment</location>
    </subcellularLocation>
    <subcellularLocation>
        <location evidence="1">Photoreceptor inner segment</location>
    </subcellularLocation>
    <subcellularLocation>
        <location evidence="3">Secreted</location>
        <location evidence="3">Extracellular space</location>
        <location evidence="3">Extracellular matrix</location>
        <location evidence="3">Interphotoreceptor matrix</location>
    </subcellularLocation>
</comment>
<dbReference type="PROSITE" id="PS50024">
    <property type="entry name" value="SEA"/>
    <property type="match status" value="4"/>
</dbReference>
<sequence>MTLVFDKQTSVPSSSSAQAILTNSPTSLGIIPGTISFDVATTTPAAAVTTTTPAAAVTTTTPAAAVTTTTPAAAVTTTTPAAAVTTTTPAVASTDPPSSSEGTLGLRFSLHQPFNSNLSNRSSSEFKTLSANVVTNVNKVYAGTPGFNRSIVNSFRNGSVVTDMTLVFDKQSSVPSSSTAQTILTNSSTSLNILPGSIRVDVATTTPAAAVTTTTPAAAVTTTTPAAAVTTTTPAAAVTTTTPAAAVTTTTPAAAVTTTTPAVASTDPPSSSEGILSLRFSLHQPFNSNLSNRSSSEFKTLSANVVTNVNKAYAGTPGFNRSIVNSFSSGSVVTDMTLVFDKQTSVPSSSNAQTILTNSSTSLNILPGSIRVDVATTTPAAAVTTTTPAAAVTTTTPAAAVTTTTPAVASTDPPSSSEGTLGLRFSLHQPFNSNLSNRSSSEFKTLSANVVTNVNKVYAGTPGFNRSIVNSFRNGSVVTDMTLVFDKQSSVPSSSSAQTILTNSSTSLNILPGSIRVDVATTTPAAAVTTTTPAAAVTTTTPAAAVTTTTPAAAVTTTTPAAAVTTTTPAAAVTTTTPAVASTDPPSSSEGILSLRFSLNQTFNSDLSNPSSSAFKTLSTNVVTNVNTVFAGTAGFRRSIVNSFRSGSVVTDMTLVFDKQSSVPSSSSAQTILTNSSTSLNILPGSISVGSSTTSGSAPRPTAFTLAALPLSLALLMVQLLAS</sequence>
<feature type="domain" description="SEA" evidence="11">
    <location>
        <begin position="587"/>
        <end position="699"/>
    </location>
</feature>
<feature type="domain" description="SEA" evidence="11">
    <location>
        <begin position="270"/>
        <end position="377"/>
    </location>
</feature>